<dbReference type="PROSITE" id="PS50059">
    <property type="entry name" value="FKBP_PPIASE"/>
    <property type="match status" value="1"/>
</dbReference>
<sequence>MSASTLAHPQRHGAALTKFWLAMLALVAAAIALAWLGTSSLRGETTATGIQIRTLSAGTGPLVKEMDGVLVEYQGRLKDGTVFDESGARGPQPMIPAQVIPGFREALLRMQQGGSYRVLIPSALAYGAQPPAGAPIPPNADLEFDVKIVQLVPNAGLMMQQQQQQMQQGAPPPAQ</sequence>
<keyword evidence="7" id="KW-1133">Transmembrane helix</keyword>
<dbReference type="SUPFAM" id="SSF54534">
    <property type="entry name" value="FKBP-like"/>
    <property type="match status" value="1"/>
</dbReference>
<dbReference type="EC" id="5.2.1.8" evidence="6"/>
<evidence type="ECO:0000313" key="10">
    <source>
        <dbReference type="Proteomes" id="UP000502502"/>
    </source>
</evidence>
<dbReference type="InterPro" id="IPR001179">
    <property type="entry name" value="PPIase_FKBP_dom"/>
</dbReference>
<keyword evidence="10" id="KW-1185">Reference proteome</keyword>
<accession>A0A6G7ZK87</accession>
<keyword evidence="7" id="KW-0472">Membrane</keyword>
<dbReference type="Pfam" id="PF00254">
    <property type="entry name" value="FKBP_C"/>
    <property type="match status" value="1"/>
</dbReference>
<reference evidence="9 10" key="1">
    <citation type="submission" date="2020-03" db="EMBL/GenBank/DDBJ databases">
        <title>Sphingomonas sp. nov., isolated from fish.</title>
        <authorList>
            <person name="Hyun D.-W."/>
            <person name="Bae J.-W."/>
        </authorList>
    </citation>
    <scope>NUCLEOTIDE SEQUENCE [LARGE SCALE GENOMIC DNA]</scope>
    <source>
        <strain evidence="9 10">HDW15C</strain>
    </source>
</reference>
<dbReference type="GO" id="GO:0003755">
    <property type="term" value="F:peptidyl-prolyl cis-trans isomerase activity"/>
    <property type="evidence" value="ECO:0007669"/>
    <property type="project" value="UniProtKB-UniRule"/>
</dbReference>
<protein>
    <recommendedName>
        <fullName evidence="6">Peptidyl-prolyl cis-trans isomerase</fullName>
        <ecNumber evidence="6">5.2.1.8</ecNumber>
    </recommendedName>
</protein>
<evidence type="ECO:0000259" key="8">
    <source>
        <dbReference type="PROSITE" id="PS50059"/>
    </source>
</evidence>
<feature type="domain" description="PPIase FKBP-type" evidence="8">
    <location>
        <begin position="66"/>
        <end position="152"/>
    </location>
</feature>
<comment type="catalytic activity">
    <reaction evidence="1 5 6">
        <text>[protein]-peptidylproline (omega=180) = [protein]-peptidylproline (omega=0)</text>
        <dbReference type="Rhea" id="RHEA:16237"/>
        <dbReference type="Rhea" id="RHEA-COMP:10747"/>
        <dbReference type="Rhea" id="RHEA-COMP:10748"/>
        <dbReference type="ChEBI" id="CHEBI:83833"/>
        <dbReference type="ChEBI" id="CHEBI:83834"/>
        <dbReference type="EC" id="5.2.1.8"/>
    </reaction>
</comment>
<dbReference type="EMBL" id="CP049871">
    <property type="protein sequence ID" value="QIL01339.1"/>
    <property type="molecule type" value="Genomic_DNA"/>
</dbReference>
<organism evidence="9 10">
    <name type="scientific">Sphingomonas sinipercae</name>
    <dbReference type="NCBI Taxonomy" id="2714944"/>
    <lineage>
        <taxon>Bacteria</taxon>
        <taxon>Pseudomonadati</taxon>
        <taxon>Pseudomonadota</taxon>
        <taxon>Alphaproteobacteria</taxon>
        <taxon>Sphingomonadales</taxon>
        <taxon>Sphingomonadaceae</taxon>
        <taxon>Sphingomonas</taxon>
    </lineage>
</organism>
<dbReference type="Gene3D" id="3.10.50.40">
    <property type="match status" value="1"/>
</dbReference>
<dbReference type="PANTHER" id="PTHR43811">
    <property type="entry name" value="FKBP-TYPE PEPTIDYL-PROLYL CIS-TRANS ISOMERASE FKPA"/>
    <property type="match status" value="1"/>
</dbReference>
<comment type="similarity">
    <text evidence="2 6">Belongs to the FKBP-type PPIase family.</text>
</comment>
<evidence type="ECO:0000256" key="6">
    <source>
        <dbReference type="RuleBase" id="RU003915"/>
    </source>
</evidence>
<dbReference type="PANTHER" id="PTHR43811:SF19">
    <property type="entry name" value="39 KDA FK506-BINDING NUCLEAR PROTEIN"/>
    <property type="match status" value="1"/>
</dbReference>
<dbReference type="AlphaFoldDB" id="A0A6G7ZK87"/>
<evidence type="ECO:0000256" key="4">
    <source>
        <dbReference type="ARBA" id="ARBA00023235"/>
    </source>
</evidence>
<evidence type="ECO:0000256" key="5">
    <source>
        <dbReference type="PROSITE-ProRule" id="PRU00277"/>
    </source>
</evidence>
<evidence type="ECO:0000256" key="7">
    <source>
        <dbReference type="SAM" id="Phobius"/>
    </source>
</evidence>
<dbReference type="InterPro" id="IPR046357">
    <property type="entry name" value="PPIase_dom_sf"/>
</dbReference>
<dbReference type="RefSeq" id="WP_166091731.1">
    <property type="nucleotide sequence ID" value="NZ_CP049871.1"/>
</dbReference>
<proteinExistence type="inferred from homology"/>
<evidence type="ECO:0000256" key="3">
    <source>
        <dbReference type="ARBA" id="ARBA00023110"/>
    </source>
</evidence>
<feature type="transmembrane region" description="Helical" evidence="7">
    <location>
        <begin position="19"/>
        <end position="36"/>
    </location>
</feature>
<evidence type="ECO:0000256" key="1">
    <source>
        <dbReference type="ARBA" id="ARBA00000971"/>
    </source>
</evidence>
<keyword evidence="3 5" id="KW-0697">Rotamase</keyword>
<evidence type="ECO:0000313" key="9">
    <source>
        <dbReference type="EMBL" id="QIL01339.1"/>
    </source>
</evidence>
<gene>
    <name evidence="9" type="ORF">G7078_00020</name>
</gene>
<keyword evidence="4 5" id="KW-0413">Isomerase</keyword>
<keyword evidence="7" id="KW-0812">Transmembrane</keyword>
<evidence type="ECO:0000256" key="2">
    <source>
        <dbReference type="ARBA" id="ARBA00006577"/>
    </source>
</evidence>
<name>A0A6G7ZK87_9SPHN</name>
<dbReference type="KEGG" id="ssin:G7078_00020"/>
<dbReference type="Proteomes" id="UP000502502">
    <property type="component" value="Chromosome"/>
</dbReference>